<feature type="transmembrane region" description="Helical" evidence="1">
    <location>
        <begin position="117"/>
        <end position="145"/>
    </location>
</feature>
<gene>
    <name evidence="2" type="ORF">TRAES_3BF072300030CFD_c1</name>
</gene>
<keyword evidence="1" id="KW-0472">Membrane</keyword>
<organism evidence="2">
    <name type="scientific">Triticum aestivum</name>
    <name type="common">Wheat</name>
    <dbReference type="NCBI Taxonomy" id="4565"/>
    <lineage>
        <taxon>Eukaryota</taxon>
        <taxon>Viridiplantae</taxon>
        <taxon>Streptophyta</taxon>
        <taxon>Embryophyta</taxon>
        <taxon>Tracheophyta</taxon>
        <taxon>Spermatophyta</taxon>
        <taxon>Magnoliopsida</taxon>
        <taxon>Liliopsida</taxon>
        <taxon>Poales</taxon>
        <taxon>Poaceae</taxon>
        <taxon>BOP clade</taxon>
        <taxon>Pooideae</taxon>
        <taxon>Triticodae</taxon>
        <taxon>Triticeae</taxon>
        <taxon>Triticinae</taxon>
        <taxon>Triticum</taxon>
    </lineage>
</organism>
<name>A0A077RYG5_WHEAT</name>
<protein>
    <submittedName>
        <fullName evidence="2">Uncharacterized protein</fullName>
    </submittedName>
</protein>
<feature type="transmembrane region" description="Helical" evidence="1">
    <location>
        <begin position="264"/>
        <end position="286"/>
    </location>
</feature>
<evidence type="ECO:0000256" key="1">
    <source>
        <dbReference type="SAM" id="Phobius"/>
    </source>
</evidence>
<dbReference type="EMBL" id="HG670306">
    <property type="protein sequence ID" value="CDM85951.1"/>
    <property type="molecule type" value="Genomic_DNA"/>
</dbReference>
<proteinExistence type="predicted"/>
<keyword evidence="1" id="KW-0812">Transmembrane</keyword>
<keyword evidence="1" id="KW-1133">Transmembrane helix</keyword>
<dbReference type="Gramene" id="TraesNOR3B03G01767370.1">
    <property type="protein sequence ID" value="TraesNOR3B03G01767370.1.CDS1"/>
    <property type="gene ID" value="TraesNOR3B03G01767370"/>
</dbReference>
<feature type="transmembrane region" description="Helical" evidence="1">
    <location>
        <begin position="213"/>
        <end position="232"/>
    </location>
</feature>
<evidence type="ECO:0000313" key="2">
    <source>
        <dbReference type="EMBL" id="CDM85951.1"/>
    </source>
</evidence>
<accession>A0A077RYG5</accession>
<dbReference type="AlphaFoldDB" id="A0A077RYG5"/>
<dbReference type="HOGENOM" id="CLU_077322_0_0_1"/>
<dbReference type="PANTHER" id="PTHR34483:SF2">
    <property type="entry name" value="OS09G0130700 PROTEIN"/>
    <property type="match status" value="1"/>
</dbReference>
<dbReference type="ExpressionAtlas" id="A0A077RYG5">
    <property type="expression patterns" value="baseline and differential"/>
</dbReference>
<reference evidence="2" key="1">
    <citation type="journal article" date="2014" name="Science">
        <title>Structural and functional partitioning of bread wheat chromosome 3B.</title>
        <authorList>
            <person name="Choulet F."/>
            <person name="Alberti A."/>
            <person name="Theil S."/>
            <person name="Glover N."/>
            <person name="Barbe V."/>
            <person name="Daron J."/>
            <person name="Pingault L."/>
            <person name="Sourdille P."/>
            <person name="Couloux A."/>
            <person name="Paux E."/>
            <person name="Leroy P."/>
            <person name="Mangenot S."/>
            <person name="Guilhot N."/>
            <person name="Le Gouis J."/>
            <person name="Balfourier F."/>
            <person name="Alaux M."/>
            <person name="Jamilloux V."/>
            <person name="Poulain J."/>
            <person name="Durand C."/>
            <person name="Bellec A."/>
            <person name="Gaspin C."/>
            <person name="Safar J."/>
            <person name="Dolezel J."/>
            <person name="Rogers J."/>
            <person name="Vandepoele K."/>
            <person name="Aury J.M."/>
            <person name="Mayer K."/>
            <person name="Berges H."/>
            <person name="Quesneville H."/>
            <person name="Wincker P."/>
            <person name="Feuillet C."/>
        </authorList>
    </citation>
    <scope>NUCLEOTIDE SEQUENCE</scope>
</reference>
<sequence length="304" mass="32479">MAQRISFLEESLALPARNAGLFAPVVALTFAHTFVFLSVAVLRVHPLAAAVLLRLDARERNADPGYATDDEIRERGKMLALLYLAYLASKLATQVSAVLAASVTHSGERSKYRTRRAPFFVAVAFVATLELASAALLALASWSWWGRAGHSGGAGASSSSVCLLLALLLHLCLGAVLPVSIAASSAVAAAEEDCGVGALRRVWRLVAARGKEAFVLALAASLLPGVAIYPVYALVLEFAQSRAAIVTFDLELARSDTVWVLGVMYVYLLPAVGAQLYSTVAATVFYRRCVERHHEPTIPLTMNQ</sequence>
<dbReference type="PANTHER" id="PTHR34483">
    <property type="entry name" value="OS09G0129800 PROTEIN"/>
    <property type="match status" value="1"/>
</dbReference>
<feature type="transmembrane region" description="Helical" evidence="1">
    <location>
        <begin position="21"/>
        <end position="42"/>
    </location>
</feature>
<feature type="transmembrane region" description="Helical" evidence="1">
    <location>
        <begin position="157"/>
        <end position="177"/>
    </location>
</feature>